<keyword evidence="2" id="KW-1185">Reference proteome</keyword>
<name>A0AAN8FFY3_TRICO</name>
<sequence length="28" mass="3467">MQFIFIQRCVKFLNKISDQVRGMEEDYQ</sequence>
<gene>
    <name evidence="1" type="ORF">GCK32_021045</name>
</gene>
<dbReference type="AlphaFoldDB" id="A0AAN8FFY3"/>
<dbReference type="Proteomes" id="UP001331761">
    <property type="component" value="Unassembled WGS sequence"/>
</dbReference>
<proteinExistence type="predicted"/>
<feature type="non-terminal residue" evidence="1">
    <location>
        <position position="28"/>
    </location>
</feature>
<protein>
    <submittedName>
        <fullName evidence="1">Uncharacterized protein</fullName>
    </submittedName>
</protein>
<evidence type="ECO:0000313" key="1">
    <source>
        <dbReference type="EMBL" id="KAK5975579.1"/>
    </source>
</evidence>
<accession>A0AAN8FFY3</accession>
<organism evidence="1 2">
    <name type="scientific">Trichostrongylus colubriformis</name>
    <name type="common">Black scour worm</name>
    <dbReference type="NCBI Taxonomy" id="6319"/>
    <lineage>
        <taxon>Eukaryota</taxon>
        <taxon>Metazoa</taxon>
        <taxon>Ecdysozoa</taxon>
        <taxon>Nematoda</taxon>
        <taxon>Chromadorea</taxon>
        <taxon>Rhabditida</taxon>
        <taxon>Rhabditina</taxon>
        <taxon>Rhabditomorpha</taxon>
        <taxon>Strongyloidea</taxon>
        <taxon>Trichostrongylidae</taxon>
        <taxon>Trichostrongylus</taxon>
    </lineage>
</organism>
<dbReference type="EMBL" id="WIXE01012890">
    <property type="protein sequence ID" value="KAK5975579.1"/>
    <property type="molecule type" value="Genomic_DNA"/>
</dbReference>
<comment type="caution">
    <text evidence="1">The sequence shown here is derived from an EMBL/GenBank/DDBJ whole genome shotgun (WGS) entry which is preliminary data.</text>
</comment>
<reference evidence="1 2" key="1">
    <citation type="submission" date="2019-10" db="EMBL/GenBank/DDBJ databases">
        <title>Assembly and Annotation for the nematode Trichostrongylus colubriformis.</title>
        <authorList>
            <person name="Martin J."/>
        </authorList>
    </citation>
    <scope>NUCLEOTIDE SEQUENCE [LARGE SCALE GENOMIC DNA]</scope>
    <source>
        <strain evidence="1">G859</strain>
        <tissue evidence="1">Whole worm</tissue>
    </source>
</reference>
<evidence type="ECO:0000313" key="2">
    <source>
        <dbReference type="Proteomes" id="UP001331761"/>
    </source>
</evidence>